<protein>
    <recommendedName>
        <fullName evidence="2">BAH domain-containing protein</fullName>
    </recommendedName>
</protein>
<organism evidence="3 4">
    <name type="scientific">Friedmanniomyces simplex</name>
    <dbReference type="NCBI Taxonomy" id="329884"/>
    <lineage>
        <taxon>Eukaryota</taxon>
        <taxon>Fungi</taxon>
        <taxon>Dikarya</taxon>
        <taxon>Ascomycota</taxon>
        <taxon>Pezizomycotina</taxon>
        <taxon>Dothideomycetes</taxon>
        <taxon>Dothideomycetidae</taxon>
        <taxon>Mycosphaerellales</taxon>
        <taxon>Teratosphaeriaceae</taxon>
        <taxon>Friedmanniomyces</taxon>
    </lineage>
</organism>
<feature type="region of interest" description="Disordered" evidence="1">
    <location>
        <begin position="1"/>
        <end position="85"/>
    </location>
</feature>
<sequence>MRTKMTGPSQKKARKVQQAQQNGTPPRSPPAAPQVRSPPQAQELSHEDRASLKEFLENSDKPFSVTTIPPSRKRKRPGTDPAVRTEGDLFETRLTVDYEIKPTTNWDSMKRYKKFTVGTESIALGEYIMVKHDLSQDPRIDPSAQWKAKVLEVRALDPEHVYIRVAWLNRPEDLDGGRQPHHGKNELIPTNQLDIIDAMTINGRLDLYAWDEKDDDSPMPGIGEYYWRQTYDFANTKTFSKLLEICQDRKPQNPDQMILQCEAPKCRKWMHVDCIINDAVQRASPGAAAAARRKGKAVTTTTTRTKKKQKKSAGSVALLEPTPPAIAIAQKDAYTAEFFVKGSPNGSDETPSRETKIVVTDGEGGRRKENVRCLFCRESIEPSVAG</sequence>
<dbReference type="AlphaFoldDB" id="A0A4U0Y068"/>
<dbReference type="InterPro" id="IPR043151">
    <property type="entry name" value="BAH_sf"/>
</dbReference>
<name>A0A4U0Y068_9PEZI</name>
<dbReference type="Proteomes" id="UP000309340">
    <property type="component" value="Unassembled WGS sequence"/>
</dbReference>
<dbReference type="OrthoDB" id="10259622at2759"/>
<keyword evidence="4" id="KW-1185">Reference proteome</keyword>
<dbReference type="EMBL" id="NAJQ01000003">
    <property type="protein sequence ID" value="TKA83772.1"/>
    <property type="molecule type" value="Genomic_DNA"/>
</dbReference>
<reference evidence="3 4" key="1">
    <citation type="submission" date="2017-03" db="EMBL/GenBank/DDBJ databases">
        <title>Genomes of endolithic fungi from Antarctica.</title>
        <authorList>
            <person name="Coleine C."/>
            <person name="Masonjones S."/>
            <person name="Stajich J.E."/>
        </authorList>
    </citation>
    <scope>NUCLEOTIDE SEQUENCE [LARGE SCALE GENOMIC DNA]</scope>
    <source>
        <strain evidence="3 4">CCFEE 5184</strain>
    </source>
</reference>
<evidence type="ECO:0000313" key="3">
    <source>
        <dbReference type="EMBL" id="TKA83772.1"/>
    </source>
</evidence>
<feature type="domain" description="BAH" evidence="2">
    <location>
        <begin position="120"/>
        <end position="242"/>
    </location>
</feature>
<gene>
    <name evidence="3" type="ORF">B0A55_00002</name>
</gene>
<proteinExistence type="predicted"/>
<dbReference type="GO" id="GO:0003682">
    <property type="term" value="F:chromatin binding"/>
    <property type="evidence" value="ECO:0007669"/>
    <property type="project" value="InterPro"/>
</dbReference>
<evidence type="ECO:0000256" key="1">
    <source>
        <dbReference type="SAM" id="MobiDB-lite"/>
    </source>
</evidence>
<dbReference type="PANTHER" id="PTHR46364">
    <property type="entry name" value="OS08G0421900 PROTEIN"/>
    <property type="match status" value="1"/>
</dbReference>
<dbReference type="CDD" id="cd15489">
    <property type="entry name" value="PHD_SF"/>
    <property type="match status" value="1"/>
</dbReference>
<dbReference type="SMART" id="SM00439">
    <property type="entry name" value="BAH"/>
    <property type="match status" value="1"/>
</dbReference>
<dbReference type="PROSITE" id="PS51038">
    <property type="entry name" value="BAH"/>
    <property type="match status" value="1"/>
</dbReference>
<evidence type="ECO:0000313" key="4">
    <source>
        <dbReference type="Proteomes" id="UP000309340"/>
    </source>
</evidence>
<evidence type="ECO:0000259" key="2">
    <source>
        <dbReference type="PROSITE" id="PS51038"/>
    </source>
</evidence>
<dbReference type="Gene3D" id="2.30.30.490">
    <property type="match status" value="1"/>
</dbReference>
<dbReference type="STRING" id="329884.A0A4U0Y068"/>
<comment type="caution">
    <text evidence="3">The sequence shown here is derived from an EMBL/GenBank/DDBJ whole genome shotgun (WGS) entry which is preliminary data.</text>
</comment>
<feature type="compositionally biased region" description="Basic and acidic residues" evidence="1">
    <location>
        <begin position="44"/>
        <end position="60"/>
    </location>
</feature>
<accession>A0A4U0Y068</accession>
<dbReference type="InterPro" id="IPR001025">
    <property type="entry name" value="BAH_dom"/>
</dbReference>
<dbReference type="CDD" id="cd04370">
    <property type="entry name" value="BAH"/>
    <property type="match status" value="1"/>
</dbReference>